<dbReference type="GO" id="GO:0009535">
    <property type="term" value="C:chloroplast thylakoid membrane"/>
    <property type="evidence" value="ECO:0007669"/>
    <property type="project" value="InterPro"/>
</dbReference>
<keyword evidence="2" id="KW-0472">Membrane</keyword>
<gene>
    <name evidence="3" type="ORF">EUGRSUZ_B02939</name>
</gene>
<dbReference type="PANTHER" id="PTHR36340">
    <property type="entry name" value="NAD(P)H DEHYDROGENASE SUBUNIT CRR3, CHLOROPLASTIC-RELATED"/>
    <property type="match status" value="1"/>
</dbReference>
<dbReference type="STRING" id="71139.A0A059D6N3"/>
<organism evidence="3">
    <name type="scientific">Eucalyptus grandis</name>
    <name type="common">Flooded gum</name>
    <dbReference type="NCBI Taxonomy" id="71139"/>
    <lineage>
        <taxon>Eukaryota</taxon>
        <taxon>Viridiplantae</taxon>
        <taxon>Streptophyta</taxon>
        <taxon>Embryophyta</taxon>
        <taxon>Tracheophyta</taxon>
        <taxon>Spermatophyta</taxon>
        <taxon>Magnoliopsida</taxon>
        <taxon>eudicotyledons</taxon>
        <taxon>Gunneridae</taxon>
        <taxon>Pentapetalae</taxon>
        <taxon>rosids</taxon>
        <taxon>malvids</taxon>
        <taxon>Myrtales</taxon>
        <taxon>Myrtaceae</taxon>
        <taxon>Myrtoideae</taxon>
        <taxon>Eucalypteae</taxon>
        <taxon>Eucalyptus</taxon>
    </lineage>
</organism>
<name>A0A059D6N3_EUCGR</name>
<feature type="region of interest" description="Disordered" evidence="1">
    <location>
        <begin position="21"/>
        <end position="62"/>
    </location>
</feature>
<dbReference type="OMA" id="LFTIQWI"/>
<dbReference type="Gramene" id="KCW86252">
    <property type="protein sequence ID" value="KCW86252"/>
    <property type="gene ID" value="EUGRSUZ_B02939"/>
</dbReference>
<feature type="transmembrane region" description="Helical" evidence="2">
    <location>
        <begin position="132"/>
        <end position="155"/>
    </location>
</feature>
<dbReference type="InterPro" id="IPR038931">
    <property type="entry name" value="CRR3"/>
</dbReference>
<accession>A0A059D6N3</accession>
<dbReference type="GO" id="GO:0010598">
    <property type="term" value="C:NAD(P)H dehydrogenase complex (plastoquinone)"/>
    <property type="evidence" value="ECO:0007669"/>
    <property type="project" value="InterPro"/>
</dbReference>
<dbReference type="FunCoup" id="A0A059D6N3">
    <property type="interactions" value="1571"/>
</dbReference>
<dbReference type="AlphaFoldDB" id="A0A059D6N3"/>
<evidence type="ECO:0000256" key="1">
    <source>
        <dbReference type="SAM" id="MobiDB-lite"/>
    </source>
</evidence>
<protein>
    <submittedName>
        <fullName evidence="3">Uncharacterized protein</fullName>
    </submittedName>
</protein>
<keyword evidence="2" id="KW-0812">Transmembrane</keyword>
<dbReference type="InParanoid" id="A0A059D6N3"/>
<proteinExistence type="predicted"/>
<dbReference type="KEGG" id="egr:104433221"/>
<dbReference type="eggNOG" id="ENOG502S6AS">
    <property type="taxonomic scope" value="Eukaryota"/>
</dbReference>
<dbReference type="EMBL" id="KK198754">
    <property type="protein sequence ID" value="KCW86252.1"/>
    <property type="molecule type" value="Genomic_DNA"/>
</dbReference>
<evidence type="ECO:0000313" key="3">
    <source>
        <dbReference type="EMBL" id="KCW86252.1"/>
    </source>
</evidence>
<dbReference type="OrthoDB" id="786513at2759"/>
<sequence length="169" mass="18504">MPCLSCLSIATPNASVRASLADNSSLPSAPHVKVDPKPSSPRIRTAPSPPGNEQKKTQKQQPSIIEIERVIGAGRFSDADPKELEQRKSVLDGLLPTDGWQVESSVERNLRETGEWIVDQTERRPASAGKSILIAVFKWVLPVWVLMFLVASGAIKLPFGIPFLDDLIR</sequence>
<reference evidence="3" key="1">
    <citation type="submission" date="2013-07" db="EMBL/GenBank/DDBJ databases">
        <title>The genome of Eucalyptus grandis.</title>
        <authorList>
            <person name="Schmutz J."/>
            <person name="Hayes R."/>
            <person name="Myburg A."/>
            <person name="Tuskan G."/>
            <person name="Grattapaglia D."/>
            <person name="Rokhsar D.S."/>
        </authorList>
    </citation>
    <scope>NUCLEOTIDE SEQUENCE</scope>
    <source>
        <tissue evidence="3">Leaf extractions</tissue>
    </source>
</reference>
<dbReference type="PANTHER" id="PTHR36340:SF1">
    <property type="entry name" value="NAD(P)H DEHYDROGENASE SUBUNIT CRR3, CHLOROPLASTIC-RELATED"/>
    <property type="match status" value="1"/>
</dbReference>
<evidence type="ECO:0000256" key="2">
    <source>
        <dbReference type="SAM" id="Phobius"/>
    </source>
</evidence>
<dbReference type="GO" id="GO:0009773">
    <property type="term" value="P:photosynthetic electron transport in photosystem I"/>
    <property type="evidence" value="ECO:0007669"/>
    <property type="project" value="InterPro"/>
</dbReference>
<keyword evidence="2" id="KW-1133">Transmembrane helix</keyword>